<keyword evidence="9" id="KW-0067">ATP-binding</keyword>
<organism evidence="13">
    <name type="scientific">marine sediment metagenome</name>
    <dbReference type="NCBI Taxonomy" id="412755"/>
    <lineage>
        <taxon>unclassified sequences</taxon>
        <taxon>metagenomes</taxon>
        <taxon>ecological metagenomes</taxon>
    </lineage>
</organism>
<dbReference type="GO" id="GO:0005737">
    <property type="term" value="C:cytoplasm"/>
    <property type="evidence" value="ECO:0007669"/>
    <property type="project" value="UniProtKB-SubCell"/>
</dbReference>
<evidence type="ECO:0000259" key="12">
    <source>
        <dbReference type="PROSITE" id="PS51163"/>
    </source>
</evidence>
<comment type="similarity">
    <text evidence="2">Belongs to the SUA5 family.</text>
</comment>
<comment type="subcellular location">
    <subcellularLocation>
        <location evidence="1">Cytoplasm</location>
    </subcellularLocation>
</comment>
<dbReference type="Gene3D" id="3.90.870.10">
    <property type="entry name" value="DHBP synthase"/>
    <property type="match status" value="1"/>
</dbReference>
<dbReference type="GO" id="GO:0006450">
    <property type="term" value="P:regulation of translational fidelity"/>
    <property type="evidence" value="ECO:0007669"/>
    <property type="project" value="TreeGrafter"/>
</dbReference>
<keyword evidence="8" id="KW-0547">Nucleotide-binding</keyword>
<evidence type="ECO:0000256" key="5">
    <source>
        <dbReference type="ARBA" id="ARBA00022679"/>
    </source>
</evidence>
<dbReference type="PROSITE" id="PS51163">
    <property type="entry name" value="YRDC"/>
    <property type="match status" value="1"/>
</dbReference>
<keyword evidence="6" id="KW-0819">tRNA processing</keyword>
<evidence type="ECO:0000256" key="2">
    <source>
        <dbReference type="ARBA" id="ARBA00007663"/>
    </source>
</evidence>
<evidence type="ECO:0000256" key="3">
    <source>
        <dbReference type="ARBA" id="ARBA00012584"/>
    </source>
</evidence>
<dbReference type="SUPFAM" id="SSF55821">
    <property type="entry name" value="YrdC/RibB"/>
    <property type="match status" value="1"/>
</dbReference>
<evidence type="ECO:0000256" key="8">
    <source>
        <dbReference type="ARBA" id="ARBA00022741"/>
    </source>
</evidence>
<protein>
    <recommendedName>
        <fullName evidence="10">L-threonylcarbamoyladenylate synthase</fullName>
        <ecNumber evidence="3">2.7.7.87</ecNumber>
    </recommendedName>
    <alternativeName>
        <fullName evidence="10">L-threonylcarbamoyladenylate synthase</fullName>
    </alternativeName>
</protein>
<dbReference type="PANTHER" id="PTHR17490">
    <property type="entry name" value="SUA5"/>
    <property type="match status" value="1"/>
</dbReference>
<keyword evidence="7" id="KW-0548">Nucleotidyltransferase</keyword>
<accession>X0XFC1</accession>
<dbReference type="GO" id="GO:0061710">
    <property type="term" value="F:L-threonylcarbamoyladenylate synthase"/>
    <property type="evidence" value="ECO:0007669"/>
    <property type="project" value="UniProtKB-EC"/>
</dbReference>
<evidence type="ECO:0000256" key="7">
    <source>
        <dbReference type="ARBA" id="ARBA00022695"/>
    </source>
</evidence>
<feature type="domain" description="YrdC-like" evidence="12">
    <location>
        <begin position="1"/>
        <end position="176"/>
    </location>
</feature>
<dbReference type="GO" id="GO:0000049">
    <property type="term" value="F:tRNA binding"/>
    <property type="evidence" value="ECO:0007669"/>
    <property type="project" value="TreeGrafter"/>
</dbReference>
<evidence type="ECO:0000256" key="10">
    <source>
        <dbReference type="ARBA" id="ARBA00029774"/>
    </source>
</evidence>
<evidence type="ECO:0000256" key="4">
    <source>
        <dbReference type="ARBA" id="ARBA00022490"/>
    </source>
</evidence>
<evidence type="ECO:0000256" key="1">
    <source>
        <dbReference type="ARBA" id="ARBA00004496"/>
    </source>
</evidence>
<dbReference type="GO" id="GO:0003725">
    <property type="term" value="F:double-stranded RNA binding"/>
    <property type="evidence" value="ECO:0007669"/>
    <property type="project" value="InterPro"/>
</dbReference>
<dbReference type="EMBL" id="BARS01030595">
    <property type="protein sequence ID" value="GAG23641.1"/>
    <property type="molecule type" value="Genomic_DNA"/>
</dbReference>
<dbReference type="NCBIfam" id="TIGR00057">
    <property type="entry name" value="L-threonylcarbamoyladenylate synthase"/>
    <property type="match status" value="1"/>
</dbReference>
<dbReference type="InterPro" id="IPR006070">
    <property type="entry name" value="Sua5-like_dom"/>
</dbReference>
<evidence type="ECO:0000256" key="9">
    <source>
        <dbReference type="ARBA" id="ARBA00022840"/>
    </source>
</evidence>
<evidence type="ECO:0000313" key="13">
    <source>
        <dbReference type="EMBL" id="GAG23641.1"/>
    </source>
</evidence>
<comment type="catalytic activity">
    <reaction evidence="11">
        <text>L-threonine + hydrogencarbonate + ATP = L-threonylcarbamoyladenylate + diphosphate + H2O</text>
        <dbReference type="Rhea" id="RHEA:36407"/>
        <dbReference type="ChEBI" id="CHEBI:15377"/>
        <dbReference type="ChEBI" id="CHEBI:17544"/>
        <dbReference type="ChEBI" id="CHEBI:30616"/>
        <dbReference type="ChEBI" id="CHEBI:33019"/>
        <dbReference type="ChEBI" id="CHEBI:57926"/>
        <dbReference type="ChEBI" id="CHEBI:73682"/>
        <dbReference type="EC" id="2.7.7.87"/>
    </reaction>
</comment>
<dbReference type="GO" id="GO:0008033">
    <property type="term" value="P:tRNA processing"/>
    <property type="evidence" value="ECO:0007669"/>
    <property type="project" value="UniProtKB-KW"/>
</dbReference>
<comment type="caution">
    <text evidence="13">The sequence shown here is derived from an EMBL/GenBank/DDBJ whole genome shotgun (WGS) entry which is preliminary data.</text>
</comment>
<dbReference type="EC" id="2.7.7.87" evidence="3"/>
<evidence type="ECO:0000256" key="11">
    <source>
        <dbReference type="ARBA" id="ARBA00048366"/>
    </source>
</evidence>
<feature type="non-terminal residue" evidence="13">
    <location>
        <position position="1"/>
    </location>
</feature>
<dbReference type="PANTHER" id="PTHR17490:SF16">
    <property type="entry name" value="THREONYLCARBAMOYL-AMP SYNTHASE"/>
    <property type="match status" value="1"/>
</dbReference>
<proteinExistence type="inferred from homology"/>
<dbReference type="GO" id="GO:0005524">
    <property type="term" value="F:ATP binding"/>
    <property type="evidence" value="ECO:0007669"/>
    <property type="project" value="UniProtKB-KW"/>
</dbReference>
<dbReference type="InterPro" id="IPR017945">
    <property type="entry name" value="DHBP_synth_RibB-like_a/b_dom"/>
</dbReference>
<dbReference type="AlphaFoldDB" id="X0XFC1"/>
<name>X0XFC1_9ZZZZ</name>
<keyword evidence="4" id="KW-0963">Cytoplasm</keyword>
<dbReference type="Pfam" id="PF01300">
    <property type="entry name" value="Sua5_yciO_yrdC"/>
    <property type="match status" value="1"/>
</dbReference>
<evidence type="ECO:0000256" key="6">
    <source>
        <dbReference type="ARBA" id="ARBA00022694"/>
    </source>
</evidence>
<gene>
    <name evidence="13" type="ORF">S01H1_47706</name>
</gene>
<dbReference type="InterPro" id="IPR050156">
    <property type="entry name" value="TC-AMP_synthase_SUA5"/>
</dbReference>
<keyword evidence="5" id="KW-0808">Transferase</keyword>
<reference evidence="13" key="1">
    <citation type="journal article" date="2014" name="Front. Microbiol.">
        <title>High frequency of phylogenetically diverse reductive dehalogenase-homologous genes in deep subseafloor sedimentary metagenomes.</title>
        <authorList>
            <person name="Kawai M."/>
            <person name="Futagami T."/>
            <person name="Toyoda A."/>
            <person name="Takaki Y."/>
            <person name="Nishi S."/>
            <person name="Hori S."/>
            <person name="Arai W."/>
            <person name="Tsubouchi T."/>
            <person name="Morono Y."/>
            <person name="Uchiyama I."/>
            <person name="Ito T."/>
            <person name="Fujiyama A."/>
            <person name="Inagaki F."/>
            <person name="Takami H."/>
        </authorList>
    </citation>
    <scope>NUCLEOTIDE SEQUENCE</scope>
    <source>
        <strain evidence="13">Expedition CK06-06</strain>
    </source>
</reference>
<sequence length="190" mass="19686">AQGGLVVLPTDTVYGLAANANLESALRRVFAIKQRPGDNPLPILLADADDITRAAVEIPALAHELAARFWPGPLTIVLRKSSSVSDLVTAGQPTVGLRVPDHSLARSVLRYCDFPVAVTSANLSGEPAATTPEQVCATLSEQVDLLIDDGPCAGGAPSTVLDLAGARPRVVRDGPVSQQDLEAVIGPIAD</sequence>